<evidence type="ECO:0000256" key="6">
    <source>
        <dbReference type="ARBA" id="ARBA00023004"/>
    </source>
</evidence>
<dbReference type="EC" id="2.3.1.234" evidence="1"/>
<evidence type="ECO:0000256" key="4">
    <source>
        <dbReference type="ARBA" id="ARBA00022694"/>
    </source>
</evidence>
<keyword evidence="2" id="KW-0963">Cytoplasm</keyword>
<dbReference type="PRINTS" id="PR00789">
    <property type="entry name" value="OSIALOPTASE"/>
</dbReference>
<accession>A0A378WKU5</accession>
<protein>
    <recommendedName>
        <fullName evidence="1">N(6)-L-threonylcarbamoyladenine synthase</fullName>
        <ecNumber evidence="1">2.3.1.234</ecNumber>
    </recommendedName>
</protein>
<keyword evidence="6" id="KW-0408">Iron</keyword>
<gene>
    <name evidence="10" type="primary">gcp_2</name>
    <name evidence="10" type="ORF">NCTC13184_01256</name>
</gene>
<keyword evidence="3" id="KW-0808">Transferase</keyword>
<evidence type="ECO:0000259" key="9">
    <source>
        <dbReference type="Pfam" id="PF00814"/>
    </source>
</evidence>
<dbReference type="PANTHER" id="PTHR11735">
    <property type="entry name" value="TRNA N6-ADENOSINE THREONYLCARBAMOYLTRANSFERASE"/>
    <property type="match status" value="1"/>
</dbReference>
<dbReference type="InterPro" id="IPR043129">
    <property type="entry name" value="ATPase_NBD"/>
</dbReference>
<dbReference type="PANTHER" id="PTHR11735:SF6">
    <property type="entry name" value="TRNA N6-ADENOSINE THREONYLCARBAMOYLTRANSFERASE, MITOCHONDRIAL"/>
    <property type="match status" value="1"/>
</dbReference>
<dbReference type="AlphaFoldDB" id="A0A378WKU5"/>
<dbReference type="Pfam" id="PF00814">
    <property type="entry name" value="TsaD"/>
    <property type="match status" value="1"/>
</dbReference>
<evidence type="ECO:0000313" key="10">
    <source>
        <dbReference type="EMBL" id="SUA41910.1"/>
    </source>
</evidence>
<dbReference type="InterPro" id="IPR000905">
    <property type="entry name" value="Gcp-like_dom"/>
</dbReference>
<dbReference type="EMBL" id="UGRU01000001">
    <property type="protein sequence ID" value="SUA41910.1"/>
    <property type="molecule type" value="Genomic_DNA"/>
</dbReference>
<comment type="catalytic activity">
    <reaction evidence="8">
        <text>L-threonylcarbamoyladenylate + adenosine(37) in tRNA = N(6)-L-threonylcarbamoyladenosine(37) in tRNA + AMP + H(+)</text>
        <dbReference type="Rhea" id="RHEA:37059"/>
        <dbReference type="Rhea" id="RHEA-COMP:10162"/>
        <dbReference type="Rhea" id="RHEA-COMP:10163"/>
        <dbReference type="ChEBI" id="CHEBI:15378"/>
        <dbReference type="ChEBI" id="CHEBI:73682"/>
        <dbReference type="ChEBI" id="CHEBI:74411"/>
        <dbReference type="ChEBI" id="CHEBI:74418"/>
        <dbReference type="ChEBI" id="CHEBI:456215"/>
        <dbReference type="EC" id="2.3.1.234"/>
    </reaction>
</comment>
<dbReference type="Proteomes" id="UP000255082">
    <property type="component" value="Unassembled WGS sequence"/>
</dbReference>
<dbReference type="GO" id="GO:0008033">
    <property type="term" value="P:tRNA processing"/>
    <property type="evidence" value="ECO:0007669"/>
    <property type="project" value="UniProtKB-KW"/>
</dbReference>
<evidence type="ECO:0000256" key="1">
    <source>
        <dbReference type="ARBA" id="ARBA00012156"/>
    </source>
</evidence>
<evidence type="ECO:0000256" key="8">
    <source>
        <dbReference type="ARBA" id="ARBA00048117"/>
    </source>
</evidence>
<evidence type="ECO:0000256" key="7">
    <source>
        <dbReference type="ARBA" id="ARBA00023315"/>
    </source>
</evidence>
<dbReference type="Gene3D" id="3.30.420.40">
    <property type="match status" value="2"/>
</dbReference>
<dbReference type="SUPFAM" id="SSF53067">
    <property type="entry name" value="Actin-like ATPase domain"/>
    <property type="match status" value="1"/>
</dbReference>
<evidence type="ECO:0000256" key="5">
    <source>
        <dbReference type="ARBA" id="ARBA00022723"/>
    </source>
</evidence>
<keyword evidence="5" id="KW-0479">Metal-binding</keyword>
<dbReference type="FunFam" id="3.30.420.40:FF:000040">
    <property type="entry name" value="tRNA N6-adenosine threonylcarbamoyltransferase"/>
    <property type="match status" value="1"/>
</dbReference>
<evidence type="ECO:0000256" key="2">
    <source>
        <dbReference type="ARBA" id="ARBA00022490"/>
    </source>
</evidence>
<proteinExistence type="predicted"/>
<evidence type="ECO:0000256" key="3">
    <source>
        <dbReference type="ARBA" id="ARBA00022679"/>
    </source>
</evidence>
<keyword evidence="4" id="KW-0819">tRNA processing</keyword>
<organism evidence="10 11">
    <name type="scientific">Nocardia africana</name>
    <dbReference type="NCBI Taxonomy" id="134964"/>
    <lineage>
        <taxon>Bacteria</taxon>
        <taxon>Bacillati</taxon>
        <taxon>Actinomycetota</taxon>
        <taxon>Actinomycetes</taxon>
        <taxon>Mycobacteriales</taxon>
        <taxon>Nocardiaceae</taxon>
        <taxon>Nocardia</taxon>
    </lineage>
</organism>
<dbReference type="GO" id="GO:0046872">
    <property type="term" value="F:metal ion binding"/>
    <property type="evidence" value="ECO:0007669"/>
    <property type="project" value="UniProtKB-KW"/>
</dbReference>
<name>A0A378WKU5_9NOCA</name>
<reference evidence="10 11" key="1">
    <citation type="submission" date="2018-06" db="EMBL/GenBank/DDBJ databases">
        <authorList>
            <consortium name="Pathogen Informatics"/>
            <person name="Doyle S."/>
        </authorList>
    </citation>
    <scope>NUCLEOTIDE SEQUENCE [LARGE SCALE GENOMIC DNA]</scope>
    <source>
        <strain evidence="10 11">NCTC13184</strain>
    </source>
</reference>
<dbReference type="InterPro" id="IPR017861">
    <property type="entry name" value="KAE1/TsaD"/>
</dbReference>
<sequence>MNHLGGHVAVDTLEHGPMPPCVALLVSGGHTHLLHVTDLAEPIVELGSTVDDAAGEAFDKVARLLDLGFPGGPALDAAAVHGDPAAIAFPRGMTGPRDPRYDFSFSGLKTAVARYVEAAQRTGTELPIPDIAASFQEAVADVLTMKAVRAAQDVGVDTLVLGGGATANSRIRSMAEERCAAAGLTLRVPKPRLCTDNGVMIATLGAHVIAGGAEPSPLTVATDPGLSVSTSQIR</sequence>
<dbReference type="GO" id="GO:0061711">
    <property type="term" value="F:tRNA N(6)-L-threonylcarbamoyladenine synthase activity"/>
    <property type="evidence" value="ECO:0007669"/>
    <property type="project" value="UniProtKB-EC"/>
</dbReference>
<evidence type="ECO:0000313" key="11">
    <source>
        <dbReference type="Proteomes" id="UP000255082"/>
    </source>
</evidence>
<feature type="domain" description="Gcp-like" evidence="9">
    <location>
        <begin position="2"/>
        <end position="202"/>
    </location>
</feature>
<keyword evidence="7" id="KW-0012">Acyltransferase</keyword>